<feature type="non-terminal residue" evidence="2">
    <location>
        <position position="1"/>
    </location>
</feature>
<organism evidence="2 3">
    <name type="scientific">Lepraria neglecta</name>
    <dbReference type="NCBI Taxonomy" id="209136"/>
    <lineage>
        <taxon>Eukaryota</taxon>
        <taxon>Fungi</taxon>
        <taxon>Dikarya</taxon>
        <taxon>Ascomycota</taxon>
        <taxon>Pezizomycotina</taxon>
        <taxon>Lecanoromycetes</taxon>
        <taxon>OSLEUM clade</taxon>
        <taxon>Lecanoromycetidae</taxon>
        <taxon>Lecanorales</taxon>
        <taxon>Lecanorineae</taxon>
        <taxon>Stereocaulaceae</taxon>
        <taxon>Lepraria</taxon>
    </lineage>
</organism>
<feature type="region of interest" description="Disordered" evidence="1">
    <location>
        <begin position="47"/>
        <end position="75"/>
    </location>
</feature>
<feature type="compositionally biased region" description="Basic and acidic residues" evidence="1">
    <location>
        <begin position="47"/>
        <end position="62"/>
    </location>
</feature>
<evidence type="ECO:0000313" key="3">
    <source>
        <dbReference type="Proteomes" id="UP001276659"/>
    </source>
</evidence>
<dbReference type="AlphaFoldDB" id="A0AAD9Z7C5"/>
<accession>A0AAD9Z7C5</accession>
<sequence>PNLVDTRTSSETTPLRRLDIYVAVQQSIRDKKIAKDLLQEANAAVTKAEKREQSAREAETKAGCRQTNSADAQPAVRYVTDSELLPDSLVDSDEQRPAFPWEAEARAKVGGSRRAEEAKAEAGKAAKVEEVDAKVKAEEATQAEEVKAEVEMAVEVEKAEKAEVRVKVEDVAELRC</sequence>
<evidence type="ECO:0000313" key="2">
    <source>
        <dbReference type="EMBL" id="KAK3172964.1"/>
    </source>
</evidence>
<gene>
    <name evidence="2" type="ORF">OEA41_006290</name>
</gene>
<proteinExistence type="predicted"/>
<keyword evidence="3" id="KW-1185">Reference proteome</keyword>
<protein>
    <submittedName>
        <fullName evidence="2">Uncharacterized protein</fullName>
    </submittedName>
</protein>
<name>A0AAD9Z7C5_9LECA</name>
<comment type="caution">
    <text evidence="2">The sequence shown here is derived from an EMBL/GenBank/DDBJ whole genome shotgun (WGS) entry which is preliminary data.</text>
</comment>
<reference evidence="2" key="1">
    <citation type="submission" date="2022-11" db="EMBL/GenBank/DDBJ databases">
        <title>Chromosomal genome sequence assembly and mating type (MAT) locus characterization of the leprose asexual lichenized fungus Lepraria neglecta (Nyl.) Erichsen.</title>
        <authorList>
            <person name="Allen J.L."/>
            <person name="Pfeffer B."/>
        </authorList>
    </citation>
    <scope>NUCLEOTIDE SEQUENCE</scope>
    <source>
        <strain evidence="2">Allen 5258</strain>
    </source>
</reference>
<dbReference type="EMBL" id="JASNWA010000007">
    <property type="protein sequence ID" value="KAK3172964.1"/>
    <property type="molecule type" value="Genomic_DNA"/>
</dbReference>
<evidence type="ECO:0000256" key="1">
    <source>
        <dbReference type="SAM" id="MobiDB-lite"/>
    </source>
</evidence>
<dbReference type="Proteomes" id="UP001276659">
    <property type="component" value="Unassembled WGS sequence"/>
</dbReference>